<keyword evidence="2" id="KW-1185">Reference proteome</keyword>
<evidence type="ECO:0000313" key="1">
    <source>
        <dbReference type="EMBL" id="TFD52062.1"/>
    </source>
</evidence>
<proteinExistence type="predicted"/>
<sequence length="147" mass="16020">MRSLSALNEKVTLLRLVGRLDEAWLIASEAVRQARFTGDREQAAASRIRRAQVQQFQGKLDEAVVELTHCVQECEAHEWSAVAAFARENRGKVYFDQGNLDAALVDLTAAVFLRENDGASADVLEGALAAVVSVEALIAERARPSAI</sequence>
<dbReference type="EMBL" id="SOHE01000032">
    <property type="protein sequence ID" value="TFD52062.1"/>
    <property type="molecule type" value="Genomic_DNA"/>
</dbReference>
<dbReference type="Pfam" id="PF07721">
    <property type="entry name" value="TPR_4"/>
    <property type="match status" value="2"/>
</dbReference>
<comment type="caution">
    <text evidence="1">The sequence shown here is derived from an EMBL/GenBank/DDBJ whole genome shotgun (WGS) entry which is preliminary data.</text>
</comment>
<dbReference type="Proteomes" id="UP000297447">
    <property type="component" value="Unassembled WGS sequence"/>
</dbReference>
<dbReference type="InterPro" id="IPR011717">
    <property type="entry name" value="TPR-4"/>
</dbReference>
<evidence type="ECO:0000313" key="2">
    <source>
        <dbReference type="Proteomes" id="UP000297447"/>
    </source>
</evidence>
<protein>
    <submittedName>
        <fullName evidence="1">Tetratricopeptide repeat protein</fullName>
    </submittedName>
</protein>
<accession>A0A4R9A4L4</accession>
<dbReference type="GO" id="GO:0042802">
    <property type="term" value="F:identical protein binding"/>
    <property type="evidence" value="ECO:0007669"/>
    <property type="project" value="InterPro"/>
</dbReference>
<gene>
    <name evidence="1" type="ORF">E3T55_07155</name>
</gene>
<dbReference type="Gene3D" id="1.25.40.10">
    <property type="entry name" value="Tetratricopeptide repeat domain"/>
    <property type="match status" value="1"/>
</dbReference>
<name>A0A4R9A4L4_9MICO</name>
<reference evidence="1 2" key="1">
    <citation type="submission" date="2019-03" db="EMBL/GenBank/DDBJ databases">
        <title>Genomics of glacier-inhabiting Cryobacterium strains.</title>
        <authorList>
            <person name="Liu Q."/>
            <person name="Xin Y.-H."/>
        </authorList>
    </citation>
    <scope>NUCLEOTIDE SEQUENCE [LARGE SCALE GENOMIC DNA]</scope>
    <source>
        <strain evidence="1 2">Hh14</strain>
    </source>
</reference>
<dbReference type="SUPFAM" id="SSF48452">
    <property type="entry name" value="TPR-like"/>
    <property type="match status" value="1"/>
</dbReference>
<dbReference type="OrthoDB" id="4793449at2"/>
<dbReference type="SMART" id="SM00028">
    <property type="entry name" value="TPR"/>
    <property type="match status" value="2"/>
</dbReference>
<dbReference type="InterPro" id="IPR019734">
    <property type="entry name" value="TPR_rpt"/>
</dbReference>
<dbReference type="InterPro" id="IPR011990">
    <property type="entry name" value="TPR-like_helical_dom_sf"/>
</dbReference>
<dbReference type="AlphaFoldDB" id="A0A4R9A4L4"/>
<organism evidence="1 2">
    <name type="scientific">Cryobacterium frigoriphilum</name>
    <dbReference type="NCBI Taxonomy" id="1259150"/>
    <lineage>
        <taxon>Bacteria</taxon>
        <taxon>Bacillati</taxon>
        <taxon>Actinomycetota</taxon>
        <taxon>Actinomycetes</taxon>
        <taxon>Micrococcales</taxon>
        <taxon>Microbacteriaceae</taxon>
        <taxon>Cryobacterium</taxon>
    </lineage>
</organism>